<feature type="compositionally biased region" description="Basic and acidic residues" evidence="5">
    <location>
        <begin position="695"/>
        <end position="723"/>
    </location>
</feature>
<keyword evidence="2" id="KW-0378">Hydrolase</keyword>
<protein>
    <recommendedName>
        <fullName evidence="1">1-alkyl-2-acetylglycerophosphocholine esterase</fullName>
        <ecNumber evidence="1">3.1.1.47</ecNumber>
    </recommendedName>
</protein>
<dbReference type="PANTHER" id="PTHR10272">
    <property type="entry name" value="PLATELET-ACTIVATING FACTOR ACETYLHYDROLASE"/>
    <property type="match status" value="1"/>
</dbReference>
<proteinExistence type="predicted"/>
<evidence type="ECO:0000313" key="6">
    <source>
        <dbReference type="EMBL" id="KAL1618605.1"/>
    </source>
</evidence>
<feature type="region of interest" description="Disordered" evidence="5">
    <location>
        <begin position="1"/>
        <end position="99"/>
    </location>
</feature>
<feature type="region of interest" description="Disordered" evidence="5">
    <location>
        <begin position="695"/>
        <end position="756"/>
    </location>
</feature>
<evidence type="ECO:0000256" key="4">
    <source>
        <dbReference type="ARBA" id="ARBA00023098"/>
    </source>
</evidence>
<evidence type="ECO:0000256" key="1">
    <source>
        <dbReference type="ARBA" id="ARBA00013201"/>
    </source>
</evidence>
<keyword evidence="4" id="KW-0443">Lipid metabolism</keyword>
<dbReference type="Gene3D" id="3.40.50.1820">
    <property type="entry name" value="alpha/beta hydrolase"/>
    <property type="match status" value="1"/>
</dbReference>
<organism evidence="6 7">
    <name type="scientific">Neofusicoccum ribis</name>
    <dbReference type="NCBI Taxonomy" id="45134"/>
    <lineage>
        <taxon>Eukaryota</taxon>
        <taxon>Fungi</taxon>
        <taxon>Dikarya</taxon>
        <taxon>Ascomycota</taxon>
        <taxon>Pezizomycotina</taxon>
        <taxon>Dothideomycetes</taxon>
        <taxon>Dothideomycetes incertae sedis</taxon>
        <taxon>Botryosphaeriales</taxon>
        <taxon>Botryosphaeriaceae</taxon>
        <taxon>Neofusicoccum</taxon>
    </lineage>
</organism>
<dbReference type="PANTHER" id="PTHR10272:SF0">
    <property type="entry name" value="PLATELET-ACTIVATING FACTOR ACETYLHYDROLASE"/>
    <property type="match status" value="1"/>
</dbReference>
<dbReference type="EC" id="3.1.1.47" evidence="1"/>
<feature type="compositionally biased region" description="Polar residues" evidence="5">
    <location>
        <begin position="76"/>
        <end position="88"/>
    </location>
</feature>
<feature type="compositionally biased region" description="Polar residues" evidence="5">
    <location>
        <begin position="492"/>
        <end position="504"/>
    </location>
</feature>
<dbReference type="SUPFAM" id="SSF53474">
    <property type="entry name" value="alpha/beta-Hydrolases"/>
    <property type="match status" value="1"/>
</dbReference>
<feature type="compositionally biased region" description="Basic and acidic residues" evidence="5">
    <location>
        <begin position="730"/>
        <end position="756"/>
    </location>
</feature>
<feature type="region of interest" description="Disordered" evidence="5">
    <location>
        <begin position="456"/>
        <end position="504"/>
    </location>
</feature>
<accession>A0ABR3SER9</accession>
<reference evidence="6 7" key="1">
    <citation type="submission" date="2024-02" db="EMBL/GenBank/DDBJ databases">
        <title>De novo assembly and annotation of 12 fungi associated with fruit tree decline syndrome in Ontario, Canada.</title>
        <authorList>
            <person name="Sulman M."/>
            <person name="Ellouze W."/>
            <person name="Ilyukhin E."/>
        </authorList>
    </citation>
    <scope>NUCLEOTIDE SEQUENCE [LARGE SCALE GENOMIC DNA]</scope>
    <source>
        <strain evidence="6 7">M1-105</strain>
    </source>
</reference>
<keyword evidence="3" id="KW-0442">Lipid degradation</keyword>
<evidence type="ECO:0000256" key="3">
    <source>
        <dbReference type="ARBA" id="ARBA00022963"/>
    </source>
</evidence>
<dbReference type="EMBL" id="JAJVDC020000204">
    <property type="protein sequence ID" value="KAL1618605.1"/>
    <property type="molecule type" value="Genomic_DNA"/>
</dbReference>
<sequence length="756" mass="82802">MSFPAHITGQKSHDDNPHRPRRRRSSSAALPTSGQVPHAKKPKTRPPSSLRDKLGFLHGTLPKYTGPYSVSPASPHHQTTSTHRSPQVGTMDIETPSRHPASFSHIARAGRPLLRHETTLLALYYPSSPRAVGRGAAPPDGARTWSRSTWLPRPRRRVAAGYGRFAGMGEAAAVPWFAATTMFTKLPAFRNAPLAGEEWPVRRGMPGPPRTAGVEEEEMGWEDEGEGGRAGGKAPKFPLLVFSHGLGGNRTAYSSVCGEFASHGFVVVALEHRDGSGPRTYVNHPHQAPCVKARLPSAADDDDGNDGDGQPCRCPVDRKAGHDRIDYIFPKNNPIDTSPHAEKGVDHELRAAQIALRLAEIEAAYHVVQLIAAGRGERVAAANLRTKGRVGASSRGLDGVDWEGWAGRVHTQDVTVVGHSFGAATAVEMLRGKQRERFAWCTQGVMYDIWGAAVQPVPGSGAEDGEDPDEEEQQQQQSDALSVTEEKKRRSAATSNDPSDVATTRQNTIACPLLGINSEAFMYWPSNFATATSLVRSALDGPDPCPAWLLTLRGTVHVSQSDFSLLYPHVCGFFLKQTANPRRAMDLNIDASLDFLARVLPARHAQALRRAMASGGGGGGGGEKLLDAPVVDEVPDDRRPEEKWIGGRLRVPHEFRSRVVPKLARKVKRQRRKGEEDEGAWDEVWMHEKSGEEEVRRYRERRGWRGSRKTGEDGRETKREHDMLSLGGDGEERHDAPERSEDSSMTLRGDKPIDTD</sequence>
<name>A0ABR3SER9_9PEZI</name>
<dbReference type="InterPro" id="IPR029058">
    <property type="entry name" value="AB_hydrolase_fold"/>
</dbReference>
<keyword evidence="7" id="KW-1185">Reference proteome</keyword>
<dbReference type="Pfam" id="PF03403">
    <property type="entry name" value="PAF-AH_p_II"/>
    <property type="match status" value="2"/>
</dbReference>
<evidence type="ECO:0000256" key="2">
    <source>
        <dbReference type="ARBA" id="ARBA00022801"/>
    </source>
</evidence>
<feature type="compositionally biased region" description="Acidic residues" evidence="5">
    <location>
        <begin position="463"/>
        <end position="473"/>
    </location>
</feature>
<gene>
    <name evidence="6" type="ORF">SLS56_010489</name>
</gene>
<comment type="caution">
    <text evidence="6">The sequence shown here is derived from an EMBL/GenBank/DDBJ whole genome shotgun (WGS) entry which is preliminary data.</text>
</comment>
<dbReference type="Proteomes" id="UP001521116">
    <property type="component" value="Unassembled WGS sequence"/>
</dbReference>
<evidence type="ECO:0000256" key="5">
    <source>
        <dbReference type="SAM" id="MobiDB-lite"/>
    </source>
</evidence>
<evidence type="ECO:0000313" key="7">
    <source>
        <dbReference type="Proteomes" id="UP001521116"/>
    </source>
</evidence>